<dbReference type="Pfam" id="PF02701">
    <property type="entry name" value="Zn_ribbon_Dof"/>
    <property type="match status" value="1"/>
</dbReference>
<evidence type="ECO:0000256" key="2">
    <source>
        <dbReference type="ARBA" id="ARBA00022771"/>
    </source>
</evidence>
<dbReference type="GO" id="GO:0005634">
    <property type="term" value="C:nucleus"/>
    <property type="evidence" value="ECO:0007669"/>
    <property type="project" value="UniProtKB-SubCell"/>
</dbReference>
<feature type="compositionally biased region" description="Low complexity" evidence="10">
    <location>
        <begin position="82"/>
        <end position="104"/>
    </location>
</feature>
<accession>A0A1E5UYG5</accession>
<proteinExistence type="predicted"/>
<keyword evidence="13" id="KW-1185">Reference proteome</keyword>
<evidence type="ECO:0000256" key="7">
    <source>
        <dbReference type="ARBA" id="ARBA00023242"/>
    </source>
</evidence>
<dbReference type="GO" id="GO:0003677">
    <property type="term" value="F:DNA binding"/>
    <property type="evidence" value="ECO:0007669"/>
    <property type="project" value="UniProtKB-UniRule"/>
</dbReference>
<feature type="compositionally biased region" description="Basic residues" evidence="10">
    <location>
        <begin position="67"/>
        <end position="81"/>
    </location>
</feature>
<keyword evidence="7 8" id="KW-0539">Nucleus</keyword>
<keyword evidence="2 8" id="KW-0863">Zinc-finger</keyword>
<evidence type="ECO:0000256" key="10">
    <source>
        <dbReference type="SAM" id="MobiDB-lite"/>
    </source>
</evidence>
<evidence type="ECO:0000259" key="11">
    <source>
        <dbReference type="PROSITE" id="PS50884"/>
    </source>
</evidence>
<keyword evidence="6 9" id="KW-0804">Transcription</keyword>
<dbReference type="GO" id="GO:0003700">
    <property type="term" value="F:DNA-binding transcription factor activity"/>
    <property type="evidence" value="ECO:0007669"/>
    <property type="project" value="UniProtKB-UniRule"/>
</dbReference>
<comment type="subcellular location">
    <subcellularLocation>
        <location evidence="8 9">Nucleus</location>
    </subcellularLocation>
</comment>
<keyword evidence="3 9" id="KW-0862">Zinc</keyword>
<reference evidence="12 13" key="1">
    <citation type="submission" date="2016-09" db="EMBL/GenBank/DDBJ databases">
        <title>The draft genome of Dichanthelium oligosanthes: A C3 panicoid grass species.</title>
        <authorList>
            <person name="Studer A.J."/>
            <person name="Schnable J.C."/>
            <person name="Brutnell T.P."/>
        </authorList>
    </citation>
    <scope>NUCLEOTIDE SEQUENCE [LARGE SCALE GENOMIC DNA]</scope>
    <source>
        <strain evidence="13">cv. Kellogg 1175</strain>
        <tissue evidence="12">Leaf</tissue>
    </source>
</reference>
<feature type="domain" description="Dof-type" evidence="11">
    <location>
        <begin position="17"/>
        <end position="71"/>
    </location>
</feature>
<evidence type="ECO:0000256" key="4">
    <source>
        <dbReference type="ARBA" id="ARBA00023015"/>
    </source>
</evidence>
<evidence type="ECO:0000256" key="9">
    <source>
        <dbReference type="RuleBase" id="RU369094"/>
    </source>
</evidence>
<name>A0A1E5UYG5_9POAL</name>
<dbReference type="PROSITE" id="PS01361">
    <property type="entry name" value="ZF_DOF_1"/>
    <property type="match status" value="1"/>
</dbReference>
<dbReference type="Proteomes" id="UP000095767">
    <property type="component" value="Unassembled WGS sequence"/>
</dbReference>
<comment type="caution">
    <text evidence="12">The sequence shown here is derived from an EMBL/GenBank/DDBJ whole genome shotgun (WGS) entry which is preliminary data.</text>
</comment>
<comment type="function">
    <text evidence="9">Transcription factor that binds specifically to a 5'-AA[AG]G-3' consensus core sequence.</text>
</comment>
<dbReference type="InterPro" id="IPR045174">
    <property type="entry name" value="Dof"/>
</dbReference>
<evidence type="ECO:0000313" key="13">
    <source>
        <dbReference type="Proteomes" id="UP000095767"/>
    </source>
</evidence>
<keyword evidence="5 8" id="KW-0238">DNA-binding</keyword>
<dbReference type="EMBL" id="LWDX02058651">
    <property type="protein sequence ID" value="OEL17815.1"/>
    <property type="molecule type" value="Genomic_DNA"/>
</dbReference>
<dbReference type="PANTHER" id="PTHR31992:SF316">
    <property type="entry name" value="DOF ZINC FINGER PROTEIN DOF1.2"/>
    <property type="match status" value="1"/>
</dbReference>
<evidence type="ECO:0000256" key="3">
    <source>
        <dbReference type="ARBA" id="ARBA00022833"/>
    </source>
</evidence>
<dbReference type="InterPro" id="IPR003851">
    <property type="entry name" value="Znf_Dof"/>
</dbReference>
<evidence type="ECO:0000313" key="12">
    <source>
        <dbReference type="EMBL" id="OEL17815.1"/>
    </source>
</evidence>
<feature type="region of interest" description="Disordered" evidence="10">
    <location>
        <begin position="62"/>
        <end position="109"/>
    </location>
</feature>
<keyword evidence="1 9" id="KW-0479">Metal-binding</keyword>
<evidence type="ECO:0000256" key="1">
    <source>
        <dbReference type="ARBA" id="ARBA00022723"/>
    </source>
</evidence>
<dbReference type="AlphaFoldDB" id="A0A1E5UYG5"/>
<evidence type="ECO:0000256" key="8">
    <source>
        <dbReference type="PROSITE-ProRule" id="PRU00071"/>
    </source>
</evidence>
<evidence type="ECO:0000256" key="6">
    <source>
        <dbReference type="ARBA" id="ARBA00023163"/>
    </source>
</evidence>
<gene>
    <name evidence="12" type="ORF">BAE44_0021165</name>
</gene>
<dbReference type="PANTHER" id="PTHR31992">
    <property type="entry name" value="DOF ZINC FINGER PROTEIN DOF1.4-RELATED"/>
    <property type="match status" value="1"/>
</dbReference>
<evidence type="ECO:0000256" key="5">
    <source>
        <dbReference type="ARBA" id="ARBA00023125"/>
    </source>
</evidence>
<dbReference type="PROSITE" id="PS50884">
    <property type="entry name" value="ZF_DOF_2"/>
    <property type="match status" value="1"/>
</dbReference>
<dbReference type="OrthoDB" id="696457at2759"/>
<dbReference type="GO" id="GO:0008270">
    <property type="term" value="F:zinc ion binding"/>
    <property type="evidence" value="ECO:0007669"/>
    <property type="project" value="UniProtKB-KW"/>
</dbReference>
<keyword evidence="4 9" id="KW-0805">Transcription regulation</keyword>
<sequence>MMELARLAKIPQPESGLMCPRCRSTETKFCYYNNYSLSQPRHFCRTCRRYWTHGGALRDLPFSSSIQRRRRRNKSSNKHTSSKVASCASGTGARASSSSSSSGATVPSGRVEQLPLSLAPLDPVGGAERHRTGASRLWFPRHSSQDPVGYRQLGNSIGAATTIRPENQCYIPQRQPPFSFLGYKNAVTAATSAICPFSAEAGGSEAGSFAGQMQAISFSRVPGSAEPASEVMAAVVENPPIISSTETMMETWMSSPGEEFLAGLQGENDLLRFLGSGSWACGYGYTAGNGASSRGSSCTVAPGDAWPDPSGFASSFSGRSTIL</sequence>
<dbReference type="STRING" id="888268.A0A1E5UYG5"/>
<organism evidence="12 13">
    <name type="scientific">Dichanthelium oligosanthes</name>
    <dbReference type="NCBI Taxonomy" id="888268"/>
    <lineage>
        <taxon>Eukaryota</taxon>
        <taxon>Viridiplantae</taxon>
        <taxon>Streptophyta</taxon>
        <taxon>Embryophyta</taxon>
        <taxon>Tracheophyta</taxon>
        <taxon>Spermatophyta</taxon>
        <taxon>Magnoliopsida</taxon>
        <taxon>Liliopsida</taxon>
        <taxon>Poales</taxon>
        <taxon>Poaceae</taxon>
        <taxon>PACMAD clade</taxon>
        <taxon>Panicoideae</taxon>
        <taxon>Panicodae</taxon>
        <taxon>Paniceae</taxon>
        <taxon>Dichantheliinae</taxon>
        <taxon>Dichanthelium</taxon>
    </lineage>
</organism>
<protein>
    <recommendedName>
        <fullName evidence="9">Dof zinc finger protein</fullName>
    </recommendedName>
</protein>